<keyword evidence="2" id="KW-0479">Metal-binding</keyword>
<dbReference type="PANTHER" id="PTHR20854">
    <property type="entry name" value="INOSITOL MONOPHOSPHATASE"/>
    <property type="match status" value="1"/>
</dbReference>
<evidence type="ECO:0000313" key="3">
    <source>
        <dbReference type="EMBL" id="RCV87168.1"/>
    </source>
</evidence>
<dbReference type="EMBL" id="QPII01000017">
    <property type="protein sequence ID" value="RCV87168.1"/>
    <property type="molecule type" value="Genomic_DNA"/>
</dbReference>
<comment type="cofactor">
    <cofactor evidence="2">
        <name>Mg(2+)</name>
        <dbReference type="ChEBI" id="CHEBI:18420"/>
    </cofactor>
</comment>
<evidence type="ECO:0000256" key="2">
    <source>
        <dbReference type="PIRSR" id="PIRSR600760-2"/>
    </source>
</evidence>
<keyword evidence="4" id="KW-1185">Reference proteome</keyword>
<accession>A0A368TRD0</accession>
<reference evidence="3 4" key="1">
    <citation type="submission" date="2018-07" db="EMBL/GenBank/DDBJ databases">
        <title>Halomonas montanilacus sp. nov., isolated from Lake Pengyan on Tibetan Plateau.</title>
        <authorList>
            <person name="Lu H."/>
            <person name="Xing P."/>
            <person name="Wu Q."/>
        </authorList>
    </citation>
    <scope>NUCLEOTIDE SEQUENCE [LARGE SCALE GENOMIC DNA]</scope>
    <source>
        <strain evidence="3 4">PYC7W</strain>
    </source>
</reference>
<dbReference type="Pfam" id="PF00459">
    <property type="entry name" value="Inositol_P"/>
    <property type="match status" value="1"/>
</dbReference>
<dbReference type="GO" id="GO:0008934">
    <property type="term" value="F:inositol monophosphate 1-phosphatase activity"/>
    <property type="evidence" value="ECO:0007669"/>
    <property type="project" value="TreeGrafter"/>
</dbReference>
<dbReference type="PRINTS" id="PR00377">
    <property type="entry name" value="IMPHPHTASES"/>
</dbReference>
<feature type="binding site" evidence="2">
    <location>
        <position position="215"/>
    </location>
    <ligand>
        <name>Mg(2+)</name>
        <dbReference type="ChEBI" id="CHEBI:18420"/>
        <label>1</label>
        <note>catalytic</note>
    </ligand>
</feature>
<dbReference type="Gene3D" id="3.40.190.80">
    <property type="match status" value="1"/>
</dbReference>
<dbReference type="GO" id="GO:0006020">
    <property type="term" value="P:inositol metabolic process"/>
    <property type="evidence" value="ECO:0007669"/>
    <property type="project" value="TreeGrafter"/>
</dbReference>
<evidence type="ECO:0000256" key="1">
    <source>
        <dbReference type="ARBA" id="ARBA00009759"/>
    </source>
</evidence>
<comment type="similarity">
    <text evidence="1">Belongs to the inositol monophosphatase superfamily.</text>
</comment>
<dbReference type="SUPFAM" id="SSF56655">
    <property type="entry name" value="Carbohydrate phosphatase"/>
    <property type="match status" value="1"/>
</dbReference>
<evidence type="ECO:0000313" key="4">
    <source>
        <dbReference type="Proteomes" id="UP000252405"/>
    </source>
</evidence>
<keyword evidence="2" id="KW-0460">Magnesium</keyword>
<dbReference type="RefSeq" id="WP_114480381.1">
    <property type="nucleotide sequence ID" value="NZ_QPII01000017.1"/>
</dbReference>
<dbReference type="GO" id="GO:0046872">
    <property type="term" value="F:metal ion binding"/>
    <property type="evidence" value="ECO:0007669"/>
    <property type="project" value="UniProtKB-KW"/>
</dbReference>
<dbReference type="AlphaFoldDB" id="A0A368TRD0"/>
<dbReference type="PANTHER" id="PTHR20854:SF4">
    <property type="entry name" value="INOSITOL-1-MONOPHOSPHATASE-RELATED"/>
    <property type="match status" value="1"/>
</dbReference>
<dbReference type="Proteomes" id="UP000252405">
    <property type="component" value="Unassembled WGS sequence"/>
</dbReference>
<organism evidence="3 4">
    <name type="scientific">Billgrantia montanilacus</name>
    <dbReference type="NCBI Taxonomy" id="2282305"/>
    <lineage>
        <taxon>Bacteria</taxon>
        <taxon>Pseudomonadati</taxon>
        <taxon>Pseudomonadota</taxon>
        <taxon>Gammaproteobacteria</taxon>
        <taxon>Oceanospirillales</taxon>
        <taxon>Halomonadaceae</taxon>
        <taxon>Billgrantia</taxon>
    </lineage>
</organism>
<protein>
    <submittedName>
        <fullName evidence="3">Inositol monophosphatase</fullName>
    </submittedName>
</protein>
<proteinExistence type="inferred from homology"/>
<dbReference type="OrthoDB" id="9785695at2"/>
<comment type="caution">
    <text evidence="3">The sequence shown here is derived from an EMBL/GenBank/DDBJ whole genome shotgun (WGS) entry which is preliminary data.</text>
</comment>
<name>A0A368TRD0_9GAMM</name>
<sequence length="264" mass="28954">MHPMVQFALRATRSAAEQFLRIRERIENSHEEHNLERLLEDTARNAETLIVHQLSRGYPQHGISGRFTPHRSGEGEGQDIEWRVEPFHGYSSLAVAGKGFALSLVCLVKGRPEHAVVICPFSDDEYLASRGRGAQHNGKRIRVPKTTAISGASLAMSLPEFDQRSRHLPAYLTLVQQLGPLVQLQLATGSGLLDMAELAAGRVDAAFVLGLEEQDRLVGSLLLKEAGALMGTPDGQPSVEDDGRLMAAGPRLYKALVQQLKPHF</sequence>
<dbReference type="Gene3D" id="3.30.540.10">
    <property type="entry name" value="Fructose-1,6-Bisphosphatase, subunit A, domain 1"/>
    <property type="match status" value="1"/>
</dbReference>
<dbReference type="InterPro" id="IPR000760">
    <property type="entry name" value="Inositol_monophosphatase-like"/>
</dbReference>
<dbReference type="GO" id="GO:0007165">
    <property type="term" value="P:signal transduction"/>
    <property type="evidence" value="ECO:0007669"/>
    <property type="project" value="TreeGrafter"/>
</dbReference>
<gene>
    <name evidence="3" type="ORF">DU505_18015</name>
</gene>